<gene>
    <name evidence="2" type="ORF">M8330_08185</name>
</gene>
<dbReference type="Gene3D" id="3.90.226.10">
    <property type="entry name" value="2-enoyl-CoA Hydratase, Chain A, domain 1"/>
    <property type="match status" value="1"/>
</dbReference>
<proteinExistence type="inferred from homology"/>
<dbReference type="Pfam" id="PF00378">
    <property type="entry name" value="ECH_1"/>
    <property type="match status" value="1"/>
</dbReference>
<dbReference type="RefSeq" id="WP_250826940.1">
    <property type="nucleotide sequence ID" value="NZ_JAMOIL010000009.1"/>
</dbReference>
<evidence type="ECO:0000256" key="1">
    <source>
        <dbReference type="ARBA" id="ARBA00005254"/>
    </source>
</evidence>
<comment type="caution">
    <text evidence="2">The sequence shown here is derived from an EMBL/GenBank/DDBJ whole genome shotgun (WGS) entry which is preliminary data.</text>
</comment>
<dbReference type="SUPFAM" id="SSF52096">
    <property type="entry name" value="ClpP/crotonase"/>
    <property type="match status" value="1"/>
</dbReference>
<dbReference type="PANTHER" id="PTHR42964">
    <property type="entry name" value="ENOYL-COA HYDRATASE"/>
    <property type="match status" value="1"/>
</dbReference>
<dbReference type="EMBL" id="JAMOIL010000009">
    <property type="protein sequence ID" value="MCM0620273.1"/>
    <property type="molecule type" value="Genomic_DNA"/>
</dbReference>
<accession>A0A9X2IEP5</accession>
<reference evidence="2" key="1">
    <citation type="submission" date="2022-05" db="EMBL/GenBank/DDBJ databases">
        <authorList>
            <person name="Tuo L."/>
        </authorList>
    </citation>
    <scope>NUCLEOTIDE SEQUENCE</scope>
    <source>
        <strain evidence="2">BSK12Z-4</strain>
    </source>
</reference>
<dbReference type="GO" id="GO:0003824">
    <property type="term" value="F:catalytic activity"/>
    <property type="evidence" value="ECO:0007669"/>
    <property type="project" value="UniProtKB-ARBA"/>
</dbReference>
<dbReference type="CDD" id="cd06558">
    <property type="entry name" value="crotonase-like"/>
    <property type="match status" value="1"/>
</dbReference>
<dbReference type="AlphaFoldDB" id="A0A9X2IEP5"/>
<evidence type="ECO:0000313" key="2">
    <source>
        <dbReference type="EMBL" id="MCM0620273.1"/>
    </source>
</evidence>
<dbReference type="InterPro" id="IPR051683">
    <property type="entry name" value="Enoyl-CoA_Hydratase/Isomerase"/>
</dbReference>
<dbReference type="Proteomes" id="UP001139485">
    <property type="component" value="Unassembled WGS sequence"/>
</dbReference>
<dbReference type="InterPro" id="IPR014748">
    <property type="entry name" value="Enoyl-CoA_hydra_C"/>
</dbReference>
<comment type="similarity">
    <text evidence="1">Belongs to the enoyl-CoA hydratase/isomerase family.</text>
</comment>
<dbReference type="PANTHER" id="PTHR42964:SF1">
    <property type="entry name" value="POLYKETIDE BIOSYNTHESIS ENOYL-COA HYDRATASE PKSH-RELATED"/>
    <property type="match status" value="1"/>
</dbReference>
<protein>
    <submittedName>
        <fullName evidence="2">Enoyl-CoA hydratase-related protein</fullName>
    </submittedName>
</protein>
<dbReference type="InterPro" id="IPR029045">
    <property type="entry name" value="ClpP/crotonase-like_dom_sf"/>
</dbReference>
<name>A0A9X2IEP5_9ACTN</name>
<dbReference type="InterPro" id="IPR001753">
    <property type="entry name" value="Enoyl-CoA_hydra/iso"/>
</dbReference>
<dbReference type="Gene3D" id="1.10.12.10">
    <property type="entry name" value="Lyase 2-enoyl-coa Hydratase, Chain A, domain 2"/>
    <property type="match status" value="1"/>
</dbReference>
<organism evidence="2 3">
    <name type="scientific">Nocardioides bruguierae</name>
    <dbReference type="NCBI Taxonomy" id="2945102"/>
    <lineage>
        <taxon>Bacteria</taxon>
        <taxon>Bacillati</taxon>
        <taxon>Actinomycetota</taxon>
        <taxon>Actinomycetes</taxon>
        <taxon>Propionibacteriales</taxon>
        <taxon>Nocardioidaceae</taxon>
        <taxon>Nocardioides</taxon>
    </lineage>
</organism>
<sequence length="253" mass="25859">MDAPLVRTDVDGAVVTLTLDSPANRNALSRRLLAELDAALVAAAERPGTRVVVLAATGRVFCAGADLSEAAGGSMEETTAAIVGLQRRMLTLPVPVLARVQGPVRAGGLGLVAAADVVVASTQATFALTEVRLGLAPLAVSLTVLPRLTDRAAAWAALGGEVFDAATATSWGLVTTVVDADDLDAEVGWRADVLAQGDPQGQRETKALLVADLVARIDAEGANVARRSATLFGSDAAQAAMAAFLERGRGRNS</sequence>
<keyword evidence="3" id="KW-1185">Reference proteome</keyword>
<evidence type="ECO:0000313" key="3">
    <source>
        <dbReference type="Proteomes" id="UP001139485"/>
    </source>
</evidence>